<dbReference type="Pfam" id="PF01381">
    <property type="entry name" value="HTH_3"/>
    <property type="match status" value="1"/>
</dbReference>
<name>A0A6N7Z304_9PSEU</name>
<dbReference type="RefSeq" id="WP_154757573.1">
    <property type="nucleotide sequence ID" value="NZ_WMBA01000020.1"/>
</dbReference>
<comment type="caution">
    <text evidence="2">The sequence shown here is derived from an EMBL/GenBank/DDBJ whole genome shotgun (WGS) entry which is preliminary data.</text>
</comment>
<sequence>MTDQSESRFCAELRRLLKRYKLTQVRLAKETGYSTAYVSKLINGQQLPSDDVAKNFDRFLKTGGTLWQVVQEDRNLAQYAVAPPAQPKNGSCLVGRGPELNLLDMADAQRRKIFVTGDRGIGKTAFVTEVHHLQRGHFPGGSVYLDLDDPENLLPRELVLVGGLKDLGIPERALADLAQENGLPSAEKLLRLVNRIITEKAVLCVLNGAPVEWITALNPGARSLLVASTSEPVPDLSDVTVIELGPLAPAEARTLLAHVAGEMRVMLDPKGADLLAERCGYNPLFLVLAGKRLAADPGLTIRELVRRMEQEGE</sequence>
<evidence type="ECO:0000259" key="1">
    <source>
        <dbReference type="PROSITE" id="PS50943"/>
    </source>
</evidence>
<evidence type="ECO:0000313" key="3">
    <source>
        <dbReference type="Proteomes" id="UP000440096"/>
    </source>
</evidence>
<gene>
    <name evidence="2" type="ORF">GKO32_15635</name>
</gene>
<dbReference type="InterPro" id="IPR010982">
    <property type="entry name" value="Lambda_DNA-bd_dom_sf"/>
</dbReference>
<dbReference type="EMBL" id="WMBA01000020">
    <property type="protein sequence ID" value="MTD55399.1"/>
    <property type="molecule type" value="Genomic_DNA"/>
</dbReference>
<protein>
    <submittedName>
        <fullName evidence="2">Helix-turn-helix domain-containing protein</fullName>
    </submittedName>
</protein>
<dbReference type="InterPro" id="IPR001387">
    <property type="entry name" value="Cro/C1-type_HTH"/>
</dbReference>
<feature type="domain" description="HTH cro/C1-type" evidence="1">
    <location>
        <begin position="13"/>
        <end position="66"/>
    </location>
</feature>
<dbReference type="OrthoDB" id="3311584at2"/>
<dbReference type="PROSITE" id="PS50943">
    <property type="entry name" value="HTH_CROC1"/>
    <property type="match status" value="1"/>
</dbReference>
<reference evidence="2 3" key="1">
    <citation type="submission" date="2019-11" db="EMBL/GenBank/DDBJ databases">
        <title>Draft genome of Amycolatopsis RM579.</title>
        <authorList>
            <person name="Duangmal K."/>
            <person name="Mingma R."/>
        </authorList>
    </citation>
    <scope>NUCLEOTIDE SEQUENCE [LARGE SCALE GENOMIC DNA]</scope>
    <source>
        <strain evidence="2 3">RM579</strain>
    </source>
</reference>
<dbReference type="AlphaFoldDB" id="A0A6N7Z304"/>
<dbReference type="CDD" id="cd00093">
    <property type="entry name" value="HTH_XRE"/>
    <property type="match status" value="1"/>
</dbReference>
<dbReference type="Proteomes" id="UP000440096">
    <property type="component" value="Unassembled WGS sequence"/>
</dbReference>
<dbReference type="SUPFAM" id="SSF47413">
    <property type="entry name" value="lambda repressor-like DNA-binding domains"/>
    <property type="match status" value="1"/>
</dbReference>
<evidence type="ECO:0000313" key="2">
    <source>
        <dbReference type="EMBL" id="MTD55399.1"/>
    </source>
</evidence>
<dbReference type="Gene3D" id="3.40.50.300">
    <property type="entry name" value="P-loop containing nucleotide triphosphate hydrolases"/>
    <property type="match status" value="1"/>
</dbReference>
<keyword evidence="3" id="KW-1185">Reference proteome</keyword>
<proteinExistence type="predicted"/>
<dbReference type="Gene3D" id="1.10.260.40">
    <property type="entry name" value="lambda repressor-like DNA-binding domains"/>
    <property type="match status" value="1"/>
</dbReference>
<dbReference type="InterPro" id="IPR027417">
    <property type="entry name" value="P-loop_NTPase"/>
</dbReference>
<organism evidence="2 3">
    <name type="scientific">Amycolatopsis pithecellobii</name>
    <dbReference type="NCBI Taxonomy" id="664692"/>
    <lineage>
        <taxon>Bacteria</taxon>
        <taxon>Bacillati</taxon>
        <taxon>Actinomycetota</taxon>
        <taxon>Actinomycetes</taxon>
        <taxon>Pseudonocardiales</taxon>
        <taxon>Pseudonocardiaceae</taxon>
        <taxon>Amycolatopsis</taxon>
    </lineage>
</organism>
<accession>A0A6N7Z304</accession>
<dbReference type="SMART" id="SM00530">
    <property type="entry name" value="HTH_XRE"/>
    <property type="match status" value="1"/>
</dbReference>
<dbReference type="SUPFAM" id="SSF52540">
    <property type="entry name" value="P-loop containing nucleoside triphosphate hydrolases"/>
    <property type="match status" value="1"/>
</dbReference>
<dbReference type="GO" id="GO:0003677">
    <property type="term" value="F:DNA binding"/>
    <property type="evidence" value="ECO:0007669"/>
    <property type="project" value="InterPro"/>
</dbReference>